<evidence type="ECO:0000313" key="4">
    <source>
        <dbReference type="EMBL" id="KAJ7698079.1"/>
    </source>
</evidence>
<keyword evidence="2" id="KW-1133">Transmembrane helix</keyword>
<dbReference type="PANTHER" id="PTHR13947:SF37">
    <property type="entry name" value="LD18367P"/>
    <property type="match status" value="1"/>
</dbReference>
<evidence type="ECO:0000259" key="3">
    <source>
        <dbReference type="PROSITE" id="PS51186"/>
    </source>
</evidence>
<dbReference type="Pfam" id="PF00583">
    <property type="entry name" value="Acetyltransf_1"/>
    <property type="match status" value="1"/>
</dbReference>
<gene>
    <name evidence="4" type="ORF">B0H17DRAFT_1261168</name>
</gene>
<keyword evidence="5" id="KW-1185">Reference proteome</keyword>
<keyword evidence="2" id="KW-0472">Membrane</keyword>
<evidence type="ECO:0000256" key="1">
    <source>
        <dbReference type="ARBA" id="ARBA00022679"/>
    </source>
</evidence>
<name>A0AAD7GMM2_MYCRO</name>
<feature type="transmembrane region" description="Helical" evidence="2">
    <location>
        <begin position="42"/>
        <end position="62"/>
    </location>
</feature>
<accession>A0AAD7GMM2</accession>
<dbReference type="Gene3D" id="3.40.630.30">
    <property type="match status" value="1"/>
</dbReference>
<dbReference type="AlphaFoldDB" id="A0AAD7GMM2"/>
<keyword evidence="1" id="KW-0808">Transferase</keyword>
<dbReference type="CDD" id="cd04301">
    <property type="entry name" value="NAT_SF"/>
    <property type="match status" value="1"/>
</dbReference>
<organism evidence="4 5">
    <name type="scientific">Mycena rosella</name>
    <name type="common">Pink bonnet</name>
    <name type="synonym">Agaricus rosellus</name>
    <dbReference type="NCBI Taxonomy" id="1033263"/>
    <lineage>
        <taxon>Eukaryota</taxon>
        <taxon>Fungi</taxon>
        <taxon>Dikarya</taxon>
        <taxon>Basidiomycota</taxon>
        <taxon>Agaricomycotina</taxon>
        <taxon>Agaricomycetes</taxon>
        <taxon>Agaricomycetidae</taxon>
        <taxon>Agaricales</taxon>
        <taxon>Marasmiineae</taxon>
        <taxon>Mycenaceae</taxon>
        <taxon>Mycena</taxon>
    </lineage>
</organism>
<feature type="domain" description="N-acetyltransferase" evidence="3">
    <location>
        <begin position="88"/>
        <end position="238"/>
    </location>
</feature>
<keyword evidence="2" id="KW-0812">Transmembrane</keyword>
<dbReference type="InterPro" id="IPR050769">
    <property type="entry name" value="NAT_camello-type"/>
</dbReference>
<evidence type="ECO:0000256" key="2">
    <source>
        <dbReference type="SAM" id="Phobius"/>
    </source>
</evidence>
<dbReference type="Proteomes" id="UP001221757">
    <property type="component" value="Unassembled WGS sequence"/>
</dbReference>
<sequence length="239" mass="26069">MASDSIYIRRYRPADFPQIRALLFEGFVTSEGSTSVVAQQRFLFKAPSLIAYLLGGAGLGLLSRPGSWTTRTAGAGAALCAAGIALFTTVRRAIPRALTAHCETALATDMRDISAHYRAPAGFFVAAQPRIDQGEAAGDEEVVGFVGFDYLPEQDAQTAEVRRVVVSAKHRRRGIGVRLMHAVIAHADTIPGLRCIELNTGEFQLASQRLYERLGWESFRVETLWAGIVDLKIVLRLGH</sequence>
<dbReference type="EMBL" id="JARKIE010000027">
    <property type="protein sequence ID" value="KAJ7698079.1"/>
    <property type="molecule type" value="Genomic_DNA"/>
</dbReference>
<dbReference type="GO" id="GO:0008080">
    <property type="term" value="F:N-acetyltransferase activity"/>
    <property type="evidence" value="ECO:0007669"/>
    <property type="project" value="InterPro"/>
</dbReference>
<dbReference type="SUPFAM" id="SSF55729">
    <property type="entry name" value="Acyl-CoA N-acyltransferases (Nat)"/>
    <property type="match status" value="1"/>
</dbReference>
<dbReference type="InterPro" id="IPR000182">
    <property type="entry name" value="GNAT_dom"/>
</dbReference>
<dbReference type="InterPro" id="IPR016181">
    <property type="entry name" value="Acyl_CoA_acyltransferase"/>
</dbReference>
<evidence type="ECO:0000313" key="5">
    <source>
        <dbReference type="Proteomes" id="UP001221757"/>
    </source>
</evidence>
<dbReference type="PANTHER" id="PTHR13947">
    <property type="entry name" value="GNAT FAMILY N-ACETYLTRANSFERASE"/>
    <property type="match status" value="1"/>
</dbReference>
<reference evidence="4" key="1">
    <citation type="submission" date="2023-03" db="EMBL/GenBank/DDBJ databases">
        <title>Massive genome expansion in bonnet fungi (Mycena s.s.) driven by repeated elements and novel gene families across ecological guilds.</title>
        <authorList>
            <consortium name="Lawrence Berkeley National Laboratory"/>
            <person name="Harder C.B."/>
            <person name="Miyauchi S."/>
            <person name="Viragh M."/>
            <person name="Kuo A."/>
            <person name="Thoen E."/>
            <person name="Andreopoulos B."/>
            <person name="Lu D."/>
            <person name="Skrede I."/>
            <person name="Drula E."/>
            <person name="Henrissat B."/>
            <person name="Morin E."/>
            <person name="Kohler A."/>
            <person name="Barry K."/>
            <person name="LaButti K."/>
            <person name="Morin E."/>
            <person name="Salamov A."/>
            <person name="Lipzen A."/>
            <person name="Mereny Z."/>
            <person name="Hegedus B."/>
            <person name="Baldrian P."/>
            <person name="Stursova M."/>
            <person name="Weitz H."/>
            <person name="Taylor A."/>
            <person name="Grigoriev I.V."/>
            <person name="Nagy L.G."/>
            <person name="Martin F."/>
            <person name="Kauserud H."/>
        </authorList>
    </citation>
    <scope>NUCLEOTIDE SEQUENCE</scope>
    <source>
        <strain evidence="4">CBHHK067</strain>
    </source>
</reference>
<proteinExistence type="predicted"/>
<dbReference type="PROSITE" id="PS51186">
    <property type="entry name" value="GNAT"/>
    <property type="match status" value="1"/>
</dbReference>
<feature type="transmembrane region" description="Helical" evidence="2">
    <location>
        <begin position="68"/>
        <end position="87"/>
    </location>
</feature>
<comment type="caution">
    <text evidence="4">The sequence shown here is derived from an EMBL/GenBank/DDBJ whole genome shotgun (WGS) entry which is preliminary data.</text>
</comment>
<protein>
    <submittedName>
        <fullName evidence="4">Acyl-CoA N-acyltransferase</fullName>
    </submittedName>
</protein>